<gene>
    <name evidence="1" type="ORF">MSAN_01232700</name>
</gene>
<dbReference type="OrthoDB" id="3071602at2759"/>
<dbReference type="EMBL" id="JACAZH010000009">
    <property type="protein sequence ID" value="KAF7358923.1"/>
    <property type="molecule type" value="Genomic_DNA"/>
</dbReference>
<reference evidence="1" key="1">
    <citation type="submission" date="2020-05" db="EMBL/GenBank/DDBJ databases">
        <title>Mycena genomes resolve the evolution of fungal bioluminescence.</title>
        <authorList>
            <person name="Tsai I.J."/>
        </authorList>
    </citation>
    <scope>NUCLEOTIDE SEQUENCE</scope>
    <source>
        <strain evidence="1">160909Yilan</strain>
    </source>
</reference>
<proteinExistence type="predicted"/>
<evidence type="ECO:0000313" key="1">
    <source>
        <dbReference type="EMBL" id="KAF7358923.1"/>
    </source>
</evidence>
<name>A0A8H6YD76_9AGAR</name>
<evidence type="ECO:0008006" key="3">
    <source>
        <dbReference type="Google" id="ProtNLM"/>
    </source>
</evidence>
<dbReference type="InterPro" id="IPR036047">
    <property type="entry name" value="F-box-like_dom_sf"/>
</dbReference>
<keyword evidence="2" id="KW-1185">Reference proteome</keyword>
<comment type="caution">
    <text evidence="1">The sequence shown here is derived from an EMBL/GenBank/DDBJ whole genome shotgun (WGS) entry which is preliminary data.</text>
</comment>
<dbReference type="SUPFAM" id="SSF52047">
    <property type="entry name" value="RNI-like"/>
    <property type="match status" value="1"/>
</dbReference>
<dbReference type="SUPFAM" id="SSF81383">
    <property type="entry name" value="F-box domain"/>
    <property type="match status" value="1"/>
</dbReference>
<sequence length="362" mass="40454">MAQRNPLCIAELVDACISYLSSPRDLKACALVSRLWVGPAQSRLFSNPSILKWHPFLNRLSSSPHLIRHVRHLYINLEDVAILKRIAAVHFTHLRSIVVIWSRGRDYLPIGCIVSLQQLFCLPALRRISLHCSFYYEDEYAAIWNQCSPSIKDITLDCWAADHSSLGVGVDVDALHPKNTSLSPQGAIALQSLRMCSLQMLDYALIQKSCAFNLSKLKFLSIGWGADVPWPQFSPAVRSIEGLDIAVNDSIASLVLSAFPNLTSLEIYLGFWIPPERRLAVVDQLFSTLSATNTLQKIVICPNNAEQMDGALCTMLDAKLSIAPMSPTLVVELEVDPNTYEGIWPLFPTLNTRNSLRRADRR</sequence>
<evidence type="ECO:0000313" key="2">
    <source>
        <dbReference type="Proteomes" id="UP000623467"/>
    </source>
</evidence>
<accession>A0A8H6YD76</accession>
<dbReference type="Proteomes" id="UP000623467">
    <property type="component" value="Unassembled WGS sequence"/>
</dbReference>
<organism evidence="1 2">
    <name type="scientific">Mycena sanguinolenta</name>
    <dbReference type="NCBI Taxonomy" id="230812"/>
    <lineage>
        <taxon>Eukaryota</taxon>
        <taxon>Fungi</taxon>
        <taxon>Dikarya</taxon>
        <taxon>Basidiomycota</taxon>
        <taxon>Agaricomycotina</taxon>
        <taxon>Agaricomycetes</taxon>
        <taxon>Agaricomycetidae</taxon>
        <taxon>Agaricales</taxon>
        <taxon>Marasmiineae</taxon>
        <taxon>Mycenaceae</taxon>
        <taxon>Mycena</taxon>
    </lineage>
</organism>
<dbReference type="AlphaFoldDB" id="A0A8H6YD76"/>
<protein>
    <recommendedName>
        <fullName evidence="3">F-box domain-containing protein</fullName>
    </recommendedName>
</protein>